<name>A0ACC0C4C5_CATRO</name>
<dbReference type="Proteomes" id="UP001060085">
    <property type="component" value="Linkage Group LG01"/>
</dbReference>
<reference evidence="2" key="1">
    <citation type="journal article" date="2023" name="Nat. Plants">
        <title>Single-cell RNA sequencing provides a high-resolution roadmap for understanding the multicellular compartmentation of specialized metabolism.</title>
        <authorList>
            <person name="Sun S."/>
            <person name="Shen X."/>
            <person name="Li Y."/>
            <person name="Li Y."/>
            <person name="Wang S."/>
            <person name="Li R."/>
            <person name="Zhang H."/>
            <person name="Shen G."/>
            <person name="Guo B."/>
            <person name="Wei J."/>
            <person name="Xu J."/>
            <person name="St-Pierre B."/>
            <person name="Chen S."/>
            <person name="Sun C."/>
        </authorList>
    </citation>
    <scope>NUCLEOTIDE SEQUENCE [LARGE SCALE GENOMIC DNA]</scope>
</reference>
<keyword evidence="2" id="KW-1185">Reference proteome</keyword>
<organism evidence="1 2">
    <name type="scientific">Catharanthus roseus</name>
    <name type="common">Madagascar periwinkle</name>
    <name type="synonym">Vinca rosea</name>
    <dbReference type="NCBI Taxonomy" id="4058"/>
    <lineage>
        <taxon>Eukaryota</taxon>
        <taxon>Viridiplantae</taxon>
        <taxon>Streptophyta</taxon>
        <taxon>Embryophyta</taxon>
        <taxon>Tracheophyta</taxon>
        <taxon>Spermatophyta</taxon>
        <taxon>Magnoliopsida</taxon>
        <taxon>eudicotyledons</taxon>
        <taxon>Gunneridae</taxon>
        <taxon>Pentapetalae</taxon>
        <taxon>asterids</taxon>
        <taxon>lamiids</taxon>
        <taxon>Gentianales</taxon>
        <taxon>Apocynaceae</taxon>
        <taxon>Rauvolfioideae</taxon>
        <taxon>Vinceae</taxon>
        <taxon>Catharanthinae</taxon>
        <taxon>Catharanthus</taxon>
    </lineage>
</organism>
<comment type="caution">
    <text evidence="1">The sequence shown here is derived from an EMBL/GenBank/DDBJ whole genome shotgun (WGS) entry which is preliminary data.</text>
</comment>
<protein>
    <submittedName>
        <fullName evidence="1">Uncharacterized protein</fullName>
    </submittedName>
</protein>
<evidence type="ECO:0000313" key="1">
    <source>
        <dbReference type="EMBL" id="KAI5679786.1"/>
    </source>
</evidence>
<accession>A0ACC0C4C5</accession>
<dbReference type="EMBL" id="CM044701">
    <property type="protein sequence ID" value="KAI5679786.1"/>
    <property type="molecule type" value="Genomic_DNA"/>
</dbReference>
<gene>
    <name evidence="1" type="ORF">M9H77_01013</name>
</gene>
<proteinExistence type="predicted"/>
<sequence length="486" mass="54440">MALMNQKMKSLLEKKEVVLVKPAKPTPNEVLSLSTMDSDYNLELLCQTLYVYQSNITSSNAHQEENGTKSCSQNQKDPALVAKEALSRALVYYYPLAGKLKRQENDGRLQITCTADGVPFLEAIANENLSSFNYFDGIDVEIGKQFVFDWPTESQYGYHPLVIQVIIAPTFVTKFSCGGFTIGMGLSHSVCDGYGAAQFFRALTELATGKHEPTLKPVWERERLMGKPNQDCAFLHLVNHAPLVTSPFLPATELSHECFNVDEDSIITLKNRLGKETINNKNQIPVENFTTLEVLGAYVWRSRYRALKQNPDGKTLFCLAVGIRNLMNPPLSKGYYGNAFVSANVELFGEELNNEPLSKIAALIKQSKKIASTNEHIRNSLNLLETMRQKKMKIVDNSGGGGALILTDWRQLRLLEEEDFGWKRSVNMIPLPWQMFGYVDLCIFMPPSRVQNAKEGGVRVLVSLPGAAMDRFKEEMAALKIKHGDI</sequence>
<evidence type="ECO:0000313" key="2">
    <source>
        <dbReference type="Proteomes" id="UP001060085"/>
    </source>
</evidence>